<sequence>MHLLLHIPLGIARVSLLPTNRDQSCLPRVSRPLRSDIIQTHTAWCRHLARPRARRRQARVTPRWSCTGCPRRRGPLLMRTPRRDRWARWGTRTTLRICSRAISRASIITRCRPGSDAGVIVDGDMEFF</sequence>
<proteinExistence type="predicted"/>
<reference evidence="1" key="2">
    <citation type="journal article" date="2022" name="New Phytol.">
        <title>Evolutionary transition to the ectomycorrhizal habit in the genomes of a hyperdiverse lineage of mushroom-forming fungi.</title>
        <authorList>
            <person name="Looney B."/>
            <person name="Miyauchi S."/>
            <person name="Morin E."/>
            <person name="Drula E."/>
            <person name="Courty P.E."/>
            <person name="Kohler A."/>
            <person name="Kuo A."/>
            <person name="LaButti K."/>
            <person name="Pangilinan J."/>
            <person name="Lipzen A."/>
            <person name="Riley R."/>
            <person name="Andreopoulos W."/>
            <person name="He G."/>
            <person name="Johnson J."/>
            <person name="Nolan M."/>
            <person name="Tritt A."/>
            <person name="Barry K.W."/>
            <person name="Grigoriev I.V."/>
            <person name="Nagy L.G."/>
            <person name="Hibbett D."/>
            <person name="Henrissat B."/>
            <person name="Matheny P.B."/>
            <person name="Labbe J."/>
            <person name="Martin F.M."/>
        </authorList>
    </citation>
    <scope>NUCLEOTIDE SEQUENCE</scope>
    <source>
        <strain evidence="1">FP105234-sp</strain>
    </source>
</reference>
<dbReference type="Proteomes" id="UP000814033">
    <property type="component" value="Unassembled WGS sequence"/>
</dbReference>
<reference evidence="1" key="1">
    <citation type="submission" date="2021-02" db="EMBL/GenBank/DDBJ databases">
        <authorList>
            <consortium name="DOE Joint Genome Institute"/>
            <person name="Ahrendt S."/>
            <person name="Looney B.P."/>
            <person name="Miyauchi S."/>
            <person name="Morin E."/>
            <person name="Drula E."/>
            <person name="Courty P.E."/>
            <person name="Chicoki N."/>
            <person name="Fauchery L."/>
            <person name="Kohler A."/>
            <person name="Kuo A."/>
            <person name="Labutti K."/>
            <person name="Pangilinan J."/>
            <person name="Lipzen A."/>
            <person name="Riley R."/>
            <person name="Andreopoulos W."/>
            <person name="He G."/>
            <person name="Johnson J."/>
            <person name="Barry K.W."/>
            <person name="Grigoriev I.V."/>
            <person name="Nagy L."/>
            <person name="Hibbett D."/>
            <person name="Henrissat B."/>
            <person name="Matheny P.B."/>
            <person name="Labbe J."/>
            <person name="Martin F."/>
        </authorList>
    </citation>
    <scope>NUCLEOTIDE SEQUENCE</scope>
    <source>
        <strain evidence="1">FP105234-sp</strain>
    </source>
</reference>
<organism evidence="1 2">
    <name type="scientific">Auriscalpium vulgare</name>
    <dbReference type="NCBI Taxonomy" id="40419"/>
    <lineage>
        <taxon>Eukaryota</taxon>
        <taxon>Fungi</taxon>
        <taxon>Dikarya</taxon>
        <taxon>Basidiomycota</taxon>
        <taxon>Agaricomycotina</taxon>
        <taxon>Agaricomycetes</taxon>
        <taxon>Russulales</taxon>
        <taxon>Auriscalpiaceae</taxon>
        <taxon>Auriscalpium</taxon>
    </lineage>
</organism>
<accession>A0ACB8RCB8</accession>
<name>A0ACB8RCB8_9AGAM</name>
<evidence type="ECO:0000313" key="2">
    <source>
        <dbReference type="Proteomes" id="UP000814033"/>
    </source>
</evidence>
<dbReference type="EMBL" id="MU276136">
    <property type="protein sequence ID" value="KAI0041220.1"/>
    <property type="molecule type" value="Genomic_DNA"/>
</dbReference>
<gene>
    <name evidence="1" type="ORF">FA95DRAFT_715877</name>
</gene>
<protein>
    <submittedName>
        <fullName evidence="1">Uncharacterized protein</fullName>
    </submittedName>
</protein>
<evidence type="ECO:0000313" key="1">
    <source>
        <dbReference type="EMBL" id="KAI0041220.1"/>
    </source>
</evidence>
<keyword evidence="2" id="KW-1185">Reference proteome</keyword>
<comment type="caution">
    <text evidence="1">The sequence shown here is derived from an EMBL/GenBank/DDBJ whole genome shotgun (WGS) entry which is preliminary data.</text>
</comment>